<comment type="subcellular location">
    <subcellularLocation>
        <location evidence="1">Membrane</location>
        <topology evidence="1">Multi-pass membrane protein</topology>
    </subcellularLocation>
</comment>
<feature type="transmembrane region" description="Helical" evidence="6">
    <location>
        <begin position="172"/>
        <end position="191"/>
    </location>
</feature>
<evidence type="ECO:0000259" key="7">
    <source>
        <dbReference type="Pfam" id="PF00892"/>
    </source>
</evidence>
<organism evidence="8 9">
    <name type="scientific">Nesterenkonia aethiopica</name>
    <dbReference type="NCBI Taxonomy" id="269144"/>
    <lineage>
        <taxon>Bacteria</taxon>
        <taxon>Bacillati</taxon>
        <taxon>Actinomycetota</taxon>
        <taxon>Actinomycetes</taxon>
        <taxon>Micrococcales</taxon>
        <taxon>Micrococcaceae</taxon>
        <taxon>Nesterenkonia</taxon>
    </lineage>
</organism>
<evidence type="ECO:0000313" key="9">
    <source>
        <dbReference type="Proteomes" id="UP001500236"/>
    </source>
</evidence>
<name>A0ABP6M2R5_9MICC</name>
<sequence length="292" mass="29981">MTLTHRALAVLASLCWGLNVIAIHISLEHFPPLFLAGARFLLLALPAVIFVPWPGVRLRHLLGFGLGTGTVQFVGLYLGMAAGLPAGVASLVLTCAAPLTLVLGVILLREPTSGSAAAGAGLALGGLALAGWARGGGGGEWAPFLLVLLGAVGWAAGTLASRRAQAEDPLALVLWMAVVPPVPLLGLSLVVEGPEEIRDALAASISWQAAPAWAGLTYTVLVGSLLAPVVWVWLLRRHPAGTVAPYSMLVPVVGLVAAWALLGERPAGLELVGAVLVVVGVLVGGRRRPRTE</sequence>
<keyword evidence="3 6" id="KW-0812">Transmembrane</keyword>
<feature type="transmembrane region" description="Helical" evidence="6">
    <location>
        <begin position="32"/>
        <end position="53"/>
    </location>
</feature>
<dbReference type="InterPro" id="IPR037185">
    <property type="entry name" value="EmrE-like"/>
</dbReference>
<keyword evidence="9" id="KW-1185">Reference proteome</keyword>
<protein>
    <submittedName>
        <fullName evidence="8">EamA family transporter</fullName>
    </submittedName>
</protein>
<dbReference type="InterPro" id="IPR000620">
    <property type="entry name" value="EamA_dom"/>
</dbReference>
<feature type="transmembrane region" description="Helical" evidence="6">
    <location>
        <begin position="211"/>
        <end position="234"/>
    </location>
</feature>
<evidence type="ECO:0000313" key="8">
    <source>
        <dbReference type="EMBL" id="GAA3067808.1"/>
    </source>
</evidence>
<dbReference type="InterPro" id="IPR050638">
    <property type="entry name" value="AA-Vitamin_Transporters"/>
</dbReference>
<feature type="transmembrane region" description="Helical" evidence="6">
    <location>
        <begin position="115"/>
        <end position="135"/>
    </location>
</feature>
<dbReference type="RefSeq" id="WP_344681799.1">
    <property type="nucleotide sequence ID" value="NZ_BAAAVT010000012.1"/>
</dbReference>
<keyword evidence="5 6" id="KW-0472">Membrane</keyword>
<accession>A0ABP6M2R5</accession>
<evidence type="ECO:0000256" key="2">
    <source>
        <dbReference type="ARBA" id="ARBA00007362"/>
    </source>
</evidence>
<evidence type="ECO:0000256" key="6">
    <source>
        <dbReference type="SAM" id="Phobius"/>
    </source>
</evidence>
<feature type="transmembrane region" description="Helical" evidence="6">
    <location>
        <begin position="243"/>
        <end position="262"/>
    </location>
</feature>
<feature type="domain" description="EamA" evidence="7">
    <location>
        <begin position="144"/>
        <end position="283"/>
    </location>
</feature>
<dbReference type="SUPFAM" id="SSF103481">
    <property type="entry name" value="Multidrug resistance efflux transporter EmrE"/>
    <property type="match status" value="2"/>
</dbReference>
<dbReference type="PANTHER" id="PTHR32322">
    <property type="entry name" value="INNER MEMBRANE TRANSPORTER"/>
    <property type="match status" value="1"/>
</dbReference>
<dbReference type="Pfam" id="PF00892">
    <property type="entry name" value="EamA"/>
    <property type="match status" value="2"/>
</dbReference>
<comment type="similarity">
    <text evidence="2">Belongs to the EamA transporter family.</text>
</comment>
<feature type="domain" description="EamA" evidence="7">
    <location>
        <begin position="8"/>
        <end position="130"/>
    </location>
</feature>
<evidence type="ECO:0000256" key="4">
    <source>
        <dbReference type="ARBA" id="ARBA00022989"/>
    </source>
</evidence>
<evidence type="ECO:0000256" key="5">
    <source>
        <dbReference type="ARBA" id="ARBA00023136"/>
    </source>
</evidence>
<feature type="transmembrane region" description="Helical" evidence="6">
    <location>
        <begin position="141"/>
        <end position="160"/>
    </location>
</feature>
<reference evidence="9" key="1">
    <citation type="journal article" date="2019" name="Int. J. Syst. Evol. Microbiol.">
        <title>The Global Catalogue of Microorganisms (GCM) 10K type strain sequencing project: providing services to taxonomists for standard genome sequencing and annotation.</title>
        <authorList>
            <consortium name="The Broad Institute Genomics Platform"/>
            <consortium name="The Broad Institute Genome Sequencing Center for Infectious Disease"/>
            <person name="Wu L."/>
            <person name="Ma J."/>
        </authorList>
    </citation>
    <scope>NUCLEOTIDE SEQUENCE [LARGE SCALE GENOMIC DNA]</scope>
    <source>
        <strain evidence="9">JCM 14309</strain>
    </source>
</reference>
<dbReference type="Gene3D" id="1.10.3730.20">
    <property type="match status" value="1"/>
</dbReference>
<dbReference type="PANTHER" id="PTHR32322:SF9">
    <property type="entry name" value="AMINO-ACID METABOLITE EFFLUX PUMP-RELATED"/>
    <property type="match status" value="1"/>
</dbReference>
<dbReference type="Proteomes" id="UP001500236">
    <property type="component" value="Unassembled WGS sequence"/>
</dbReference>
<feature type="transmembrane region" description="Helical" evidence="6">
    <location>
        <begin position="86"/>
        <end position="108"/>
    </location>
</feature>
<evidence type="ECO:0000256" key="3">
    <source>
        <dbReference type="ARBA" id="ARBA00022692"/>
    </source>
</evidence>
<gene>
    <name evidence="8" type="ORF">GCM10010529_20610</name>
</gene>
<feature type="transmembrane region" description="Helical" evidence="6">
    <location>
        <begin position="60"/>
        <end position="80"/>
    </location>
</feature>
<proteinExistence type="inferred from homology"/>
<keyword evidence="4 6" id="KW-1133">Transmembrane helix</keyword>
<dbReference type="EMBL" id="BAAAVT010000012">
    <property type="protein sequence ID" value="GAA3067808.1"/>
    <property type="molecule type" value="Genomic_DNA"/>
</dbReference>
<feature type="transmembrane region" description="Helical" evidence="6">
    <location>
        <begin position="268"/>
        <end position="285"/>
    </location>
</feature>
<comment type="caution">
    <text evidence="8">The sequence shown here is derived from an EMBL/GenBank/DDBJ whole genome shotgun (WGS) entry which is preliminary data.</text>
</comment>
<evidence type="ECO:0000256" key="1">
    <source>
        <dbReference type="ARBA" id="ARBA00004141"/>
    </source>
</evidence>